<evidence type="ECO:0000256" key="1">
    <source>
        <dbReference type="ARBA" id="ARBA00023054"/>
    </source>
</evidence>
<reference evidence="4 5" key="1">
    <citation type="submission" date="2019-02" db="EMBL/GenBank/DDBJ databases">
        <title>Genome sequencing of the rare red list fungi Antrodiella citrinella (Flaviporus citrinellus).</title>
        <authorList>
            <person name="Buettner E."/>
            <person name="Kellner H."/>
        </authorList>
    </citation>
    <scope>NUCLEOTIDE SEQUENCE [LARGE SCALE GENOMIC DNA]</scope>
    <source>
        <strain evidence="4 5">DSM 108506</strain>
    </source>
</reference>
<feature type="compositionally biased region" description="Acidic residues" evidence="2">
    <location>
        <begin position="214"/>
        <end position="224"/>
    </location>
</feature>
<feature type="compositionally biased region" description="Acidic residues" evidence="2">
    <location>
        <begin position="232"/>
        <end position="242"/>
    </location>
</feature>
<keyword evidence="1" id="KW-0175">Coiled coil</keyword>
<dbReference type="AlphaFoldDB" id="A0A4S4MYB0"/>
<comment type="caution">
    <text evidence="4">The sequence shown here is derived from an EMBL/GenBank/DDBJ whole genome shotgun (WGS) entry which is preliminary data.</text>
</comment>
<name>A0A4S4MYB0_9APHY</name>
<dbReference type="PANTHER" id="PTHR23325:SF1">
    <property type="entry name" value="SERUM RESPONSE FACTOR-BINDING PROTEIN 1"/>
    <property type="match status" value="1"/>
</dbReference>
<dbReference type="OrthoDB" id="3364872at2759"/>
<dbReference type="GO" id="GO:0030686">
    <property type="term" value="C:90S preribosome"/>
    <property type="evidence" value="ECO:0007669"/>
    <property type="project" value="TreeGrafter"/>
</dbReference>
<sequence length="322" mass="35049">MSQEGQTTGNKRKRTALDTTQDVGVKLKSKLHHGVIEVRRAVKKVKGQELQKCVKRLKNVREKEPPPFDISQLDAELNYLKALDVELFGDTALYSKLKKDKVLSSNEHFIDVLASELSGSLVAPAKPGSPEAKVDARLLSSKALASEVSTVLTSLRSIINPPPRVQRPNEVEDPEQDGPAHPKKTAKVLTAFSTEDGIDEEEASGDVSDRLVPEEEDDEVDDGGWESGSVNSEDEGVSEDEDGVSRGNYDEERDDSDDEFPPPKKSKLAAAGSKVATRPIGGSTFLPSLSVGFTRGDSDSEPEDVDDDGCKKNRRGQRARRA</sequence>
<evidence type="ECO:0000313" key="5">
    <source>
        <dbReference type="Proteomes" id="UP000308730"/>
    </source>
</evidence>
<dbReference type="InterPro" id="IPR037393">
    <property type="entry name" value="Bud22/SRFB1"/>
</dbReference>
<feature type="compositionally biased region" description="Basic residues" evidence="2">
    <location>
        <begin position="312"/>
        <end position="322"/>
    </location>
</feature>
<feature type="compositionally biased region" description="Acidic residues" evidence="2">
    <location>
        <begin position="251"/>
        <end position="260"/>
    </location>
</feature>
<dbReference type="Proteomes" id="UP000308730">
    <property type="component" value="Unassembled WGS sequence"/>
</dbReference>
<accession>A0A4S4MYB0</accession>
<dbReference type="Pfam" id="PF09073">
    <property type="entry name" value="BUD22"/>
    <property type="match status" value="1"/>
</dbReference>
<gene>
    <name evidence="4" type="ORF">EUX98_g2717</name>
</gene>
<protein>
    <recommendedName>
        <fullName evidence="3">Bud22 domain-containing protein</fullName>
    </recommendedName>
</protein>
<dbReference type="InterPro" id="IPR015158">
    <property type="entry name" value="Bud22_dom"/>
</dbReference>
<organism evidence="4 5">
    <name type="scientific">Antrodiella citrinella</name>
    <dbReference type="NCBI Taxonomy" id="2447956"/>
    <lineage>
        <taxon>Eukaryota</taxon>
        <taxon>Fungi</taxon>
        <taxon>Dikarya</taxon>
        <taxon>Basidiomycota</taxon>
        <taxon>Agaricomycotina</taxon>
        <taxon>Agaricomycetes</taxon>
        <taxon>Polyporales</taxon>
        <taxon>Steccherinaceae</taxon>
        <taxon>Antrodiella</taxon>
    </lineage>
</organism>
<dbReference type="GO" id="GO:0005634">
    <property type="term" value="C:nucleus"/>
    <property type="evidence" value="ECO:0007669"/>
    <property type="project" value="TreeGrafter"/>
</dbReference>
<evidence type="ECO:0000256" key="2">
    <source>
        <dbReference type="SAM" id="MobiDB-lite"/>
    </source>
</evidence>
<feature type="domain" description="Bud22" evidence="3">
    <location>
        <begin position="31"/>
        <end position="322"/>
    </location>
</feature>
<keyword evidence="5" id="KW-1185">Reference proteome</keyword>
<dbReference type="EMBL" id="SGPM01000046">
    <property type="protein sequence ID" value="THH31464.1"/>
    <property type="molecule type" value="Genomic_DNA"/>
</dbReference>
<proteinExistence type="predicted"/>
<dbReference type="GO" id="GO:0030490">
    <property type="term" value="P:maturation of SSU-rRNA"/>
    <property type="evidence" value="ECO:0007669"/>
    <property type="project" value="TreeGrafter"/>
</dbReference>
<evidence type="ECO:0000259" key="3">
    <source>
        <dbReference type="Pfam" id="PF09073"/>
    </source>
</evidence>
<dbReference type="PANTHER" id="PTHR23325">
    <property type="entry name" value="SERUM RESPONSE FACTOR-BINDING"/>
    <property type="match status" value="1"/>
</dbReference>
<feature type="region of interest" description="Disordered" evidence="2">
    <location>
        <begin position="159"/>
        <end position="322"/>
    </location>
</feature>
<feature type="region of interest" description="Disordered" evidence="2">
    <location>
        <begin position="1"/>
        <end position="20"/>
    </location>
</feature>
<evidence type="ECO:0000313" key="4">
    <source>
        <dbReference type="EMBL" id="THH31464.1"/>
    </source>
</evidence>